<dbReference type="PANTHER" id="PTHR30336">
    <property type="entry name" value="INNER MEMBRANE PROTEIN, PROBABLE PERMEASE"/>
    <property type="match status" value="1"/>
</dbReference>
<comment type="caution">
    <text evidence="2">The sequence shown here is derived from an EMBL/GenBank/DDBJ whole genome shotgun (WGS) entry which is preliminary data.</text>
</comment>
<gene>
    <name evidence="2" type="ORF">GCM10023147_31850</name>
</gene>
<dbReference type="PANTHER" id="PTHR30336:SF4">
    <property type="entry name" value="ENVELOPE BIOGENESIS FACTOR ELYC"/>
    <property type="match status" value="1"/>
</dbReference>
<keyword evidence="3" id="KW-1185">Reference proteome</keyword>
<evidence type="ECO:0000259" key="1">
    <source>
        <dbReference type="Pfam" id="PF02698"/>
    </source>
</evidence>
<dbReference type="InterPro" id="IPR051599">
    <property type="entry name" value="Cell_Envelope_Assoc"/>
</dbReference>
<dbReference type="EMBL" id="BAABFR010000052">
    <property type="protein sequence ID" value="GAA4396963.1"/>
    <property type="molecule type" value="Genomic_DNA"/>
</dbReference>
<dbReference type="InterPro" id="IPR003848">
    <property type="entry name" value="DUF218"/>
</dbReference>
<feature type="domain" description="DUF218" evidence="1">
    <location>
        <begin position="144"/>
        <end position="262"/>
    </location>
</feature>
<organism evidence="2 3">
    <name type="scientific">Tsukamurella soli</name>
    <dbReference type="NCBI Taxonomy" id="644556"/>
    <lineage>
        <taxon>Bacteria</taxon>
        <taxon>Bacillati</taxon>
        <taxon>Actinomycetota</taxon>
        <taxon>Actinomycetes</taxon>
        <taxon>Mycobacteriales</taxon>
        <taxon>Tsukamurellaceae</taxon>
        <taxon>Tsukamurella</taxon>
    </lineage>
</organism>
<dbReference type="InterPro" id="IPR011990">
    <property type="entry name" value="TPR-like_helical_dom_sf"/>
</dbReference>
<dbReference type="Pfam" id="PF02698">
    <property type="entry name" value="DUF218"/>
    <property type="match status" value="1"/>
</dbReference>
<dbReference type="Pfam" id="PF14559">
    <property type="entry name" value="TPR_19"/>
    <property type="match status" value="1"/>
</dbReference>
<sequence length="297" mass="30382">MASLLRVCNNLRMNLVGTMRPARIRGLFVVALTAAVVVSAATVAGSVSAASLSSADAQLARNNVEGAIADYQAVLATDPTNVEALTNLAVWQQAVGNTAGAQAAVNQLPADRAGRVVALMQNVAKAQSFPLTDQVPGALAAGTGIVILGYGLENNGAMRPLLVERLTKGLAVARAYPSFPIIVTGGNPKAGKTEAGQMRDWLVANGVSPSRITVEDRAVSTQSNALNSVRLYPQAGITSGIVLVTSSDHTRRSVADFLVAGSTEQAVVASDAAAQSGPMSTGAIVLMYRDAMGTAGL</sequence>
<dbReference type="Gene3D" id="1.25.40.10">
    <property type="entry name" value="Tetratricopeptide repeat domain"/>
    <property type="match status" value="1"/>
</dbReference>
<proteinExistence type="predicted"/>
<evidence type="ECO:0000313" key="3">
    <source>
        <dbReference type="Proteomes" id="UP001500635"/>
    </source>
</evidence>
<evidence type="ECO:0000313" key="2">
    <source>
        <dbReference type="EMBL" id="GAA4396963.1"/>
    </source>
</evidence>
<reference evidence="3" key="1">
    <citation type="journal article" date="2019" name="Int. J. Syst. Evol. Microbiol.">
        <title>The Global Catalogue of Microorganisms (GCM) 10K type strain sequencing project: providing services to taxonomists for standard genome sequencing and annotation.</title>
        <authorList>
            <consortium name="The Broad Institute Genomics Platform"/>
            <consortium name="The Broad Institute Genome Sequencing Center for Infectious Disease"/>
            <person name="Wu L."/>
            <person name="Ma J."/>
        </authorList>
    </citation>
    <scope>NUCLEOTIDE SEQUENCE [LARGE SCALE GENOMIC DNA]</scope>
    <source>
        <strain evidence="3">JCM 17688</strain>
    </source>
</reference>
<name>A0ABP8JWU3_9ACTN</name>
<dbReference type="CDD" id="cd06259">
    <property type="entry name" value="YdcF-like"/>
    <property type="match status" value="1"/>
</dbReference>
<dbReference type="Proteomes" id="UP001500635">
    <property type="component" value="Unassembled WGS sequence"/>
</dbReference>
<accession>A0ABP8JWU3</accession>
<dbReference type="SUPFAM" id="SSF48452">
    <property type="entry name" value="TPR-like"/>
    <property type="match status" value="1"/>
</dbReference>
<protein>
    <recommendedName>
        <fullName evidence="1">DUF218 domain-containing protein</fullName>
    </recommendedName>
</protein>
<dbReference type="Gene3D" id="3.40.50.620">
    <property type="entry name" value="HUPs"/>
    <property type="match status" value="1"/>
</dbReference>
<dbReference type="InterPro" id="IPR014729">
    <property type="entry name" value="Rossmann-like_a/b/a_fold"/>
</dbReference>